<gene>
    <name evidence="14" type="primary">LOC101849295</name>
</gene>
<sequence>MADLAETLLREVESRESLDSLEFSNRQGVNHQAVVGAVKSLQSLGNVINAKDQQKKKWQLTDEGLSVLQHGSHEALVYNAVPTDGIPQSALMASVPNAKVGFSKAMSAGWIKVDKAAEGGPRVFRKVDSIEDVVKACLEKISKLQLDDVTDAQRNEYKKRKLISEVKEVSYLITKGENFTTSVSKPQVDLTPEMISSGSWKTTQFKPYNFKSLGVPATTGHLHPLLKVREQFRQIFLEMGFTEMPTNNYVESSFWNFDALFQPQQHPARDAHDTFFISDPKTASAFPMDYLEKVKNIHSNGGYGSQGYKYDWKLEEAEKNILRTHTTAVSARMLYKLAQEKEFRPVKYFSIDRVFRNENLDATHLAEFQQIEGVVADRDLTLGDLMGTINQFFNKLGIKKLRFKPAYNPYTEPSMEIFSYHEGLKKWVEIGNSGVFRPEMLLPMGLPNDVTVIAWGLSLERPTMIKYGIDNIRDLVGPKVNLKMVHENPLCRLEK</sequence>
<comment type="subcellular location">
    <subcellularLocation>
        <location evidence="1">Cytoplasm</location>
    </subcellularLocation>
</comment>
<evidence type="ECO:0000259" key="12">
    <source>
        <dbReference type="PROSITE" id="PS50862"/>
    </source>
</evidence>
<dbReference type="Gene3D" id="1.10.10.2320">
    <property type="match status" value="1"/>
</dbReference>
<protein>
    <recommendedName>
        <fullName evidence="3">phenylalanine--tRNA ligase</fullName>
        <ecNumber evidence="3">6.1.1.20</ecNumber>
    </recommendedName>
</protein>
<name>A0ABM0JSI5_APLCA</name>
<dbReference type="InterPro" id="IPR040724">
    <property type="entry name" value="PheRS_DBD1"/>
</dbReference>
<keyword evidence="7" id="KW-0547">Nucleotide-binding</keyword>
<dbReference type="Gene3D" id="3.30.930.10">
    <property type="entry name" value="Bira Bifunctional Protein, Domain 2"/>
    <property type="match status" value="1"/>
</dbReference>
<dbReference type="Pfam" id="PF01409">
    <property type="entry name" value="tRNA-synt_2d"/>
    <property type="match status" value="1"/>
</dbReference>
<proteinExistence type="inferred from homology"/>
<dbReference type="RefSeq" id="XP_005100499.1">
    <property type="nucleotide sequence ID" value="XM_005100442.3"/>
</dbReference>
<dbReference type="EC" id="6.1.1.20" evidence="3"/>
<dbReference type="Gene3D" id="3.30.1370.240">
    <property type="match status" value="1"/>
</dbReference>
<dbReference type="Pfam" id="PF18553">
    <property type="entry name" value="PheRS_DBD3"/>
    <property type="match status" value="1"/>
</dbReference>
<evidence type="ECO:0000256" key="2">
    <source>
        <dbReference type="ARBA" id="ARBA00006703"/>
    </source>
</evidence>
<evidence type="ECO:0000256" key="11">
    <source>
        <dbReference type="ARBA" id="ARBA00023146"/>
    </source>
</evidence>
<dbReference type="InterPro" id="IPR004529">
    <property type="entry name" value="Phe-tRNA-synth_IIc_asu"/>
</dbReference>
<dbReference type="InterPro" id="IPR006195">
    <property type="entry name" value="aa-tRNA-synth_II"/>
</dbReference>
<dbReference type="PROSITE" id="PS50862">
    <property type="entry name" value="AA_TRNA_LIGASE_II"/>
    <property type="match status" value="1"/>
</dbReference>
<keyword evidence="5 14" id="KW-0436">Ligase</keyword>
<evidence type="ECO:0000256" key="6">
    <source>
        <dbReference type="ARBA" id="ARBA00022723"/>
    </source>
</evidence>
<evidence type="ECO:0000256" key="1">
    <source>
        <dbReference type="ARBA" id="ARBA00004496"/>
    </source>
</evidence>
<dbReference type="Pfam" id="PF18552">
    <property type="entry name" value="PheRS_DBD1"/>
    <property type="match status" value="1"/>
</dbReference>
<keyword evidence="8" id="KW-0067">ATP-binding</keyword>
<evidence type="ECO:0000256" key="10">
    <source>
        <dbReference type="ARBA" id="ARBA00022917"/>
    </source>
</evidence>
<dbReference type="SUPFAM" id="SSF55681">
    <property type="entry name" value="Class II aaRS and biotin synthetases"/>
    <property type="match status" value="1"/>
</dbReference>
<evidence type="ECO:0000256" key="3">
    <source>
        <dbReference type="ARBA" id="ARBA00012814"/>
    </source>
</evidence>
<dbReference type="CDD" id="cd00496">
    <property type="entry name" value="PheRS_alpha_core"/>
    <property type="match status" value="1"/>
</dbReference>
<dbReference type="InterPro" id="IPR040725">
    <property type="entry name" value="PheRS_DBD3"/>
</dbReference>
<keyword evidence="4" id="KW-0963">Cytoplasm</keyword>
<dbReference type="InterPro" id="IPR045864">
    <property type="entry name" value="aa-tRNA-synth_II/BPL/LPL"/>
</dbReference>
<dbReference type="NCBIfam" id="TIGR00468">
    <property type="entry name" value="pheS"/>
    <property type="match status" value="1"/>
</dbReference>
<dbReference type="NCBIfam" id="NF003210">
    <property type="entry name" value="PRK04172.1"/>
    <property type="match status" value="1"/>
</dbReference>
<dbReference type="PANTHER" id="PTHR11538">
    <property type="entry name" value="PHENYLALANYL-TRNA SYNTHETASE"/>
    <property type="match status" value="1"/>
</dbReference>
<evidence type="ECO:0000256" key="4">
    <source>
        <dbReference type="ARBA" id="ARBA00022490"/>
    </source>
</evidence>
<organism evidence="13 14">
    <name type="scientific">Aplysia californica</name>
    <name type="common">California sea hare</name>
    <dbReference type="NCBI Taxonomy" id="6500"/>
    <lineage>
        <taxon>Eukaryota</taxon>
        <taxon>Metazoa</taxon>
        <taxon>Spiralia</taxon>
        <taxon>Lophotrochozoa</taxon>
        <taxon>Mollusca</taxon>
        <taxon>Gastropoda</taxon>
        <taxon>Heterobranchia</taxon>
        <taxon>Euthyneura</taxon>
        <taxon>Tectipleura</taxon>
        <taxon>Aplysiida</taxon>
        <taxon>Aplysioidea</taxon>
        <taxon>Aplysiidae</taxon>
        <taxon>Aplysia</taxon>
    </lineage>
</organism>
<accession>A0ABM0JSI5</accession>
<comment type="similarity">
    <text evidence="2">Belongs to the class-II aminoacyl-tRNA synthetase family. Phe-tRNA synthetase alpha subunit type 2 subfamily.</text>
</comment>
<dbReference type="GeneID" id="101849295"/>
<dbReference type="Pfam" id="PF18554">
    <property type="entry name" value="PheRS_DBD2"/>
    <property type="match status" value="1"/>
</dbReference>
<keyword evidence="6" id="KW-0479">Metal-binding</keyword>
<keyword evidence="13" id="KW-1185">Reference proteome</keyword>
<evidence type="ECO:0000313" key="13">
    <source>
        <dbReference type="Proteomes" id="UP000694888"/>
    </source>
</evidence>
<evidence type="ECO:0000256" key="7">
    <source>
        <dbReference type="ARBA" id="ARBA00022741"/>
    </source>
</evidence>
<evidence type="ECO:0000256" key="8">
    <source>
        <dbReference type="ARBA" id="ARBA00022840"/>
    </source>
</evidence>
<feature type="domain" description="Aminoacyl-transfer RNA synthetases class-II family profile" evidence="12">
    <location>
        <begin position="227"/>
        <end position="478"/>
    </location>
</feature>
<evidence type="ECO:0000313" key="14">
    <source>
        <dbReference type="RefSeq" id="XP_005100499.1"/>
    </source>
</evidence>
<keyword evidence="9" id="KW-0460">Magnesium</keyword>
<dbReference type="Gene3D" id="1.10.10.2330">
    <property type="match status" value="1"/>
</dbReference>
<dbReference type="InterPro" id="IPR040586">
    <property type="entry name" value="PheRS_DBD2"/>
</dbReference>
<dbReference type="GO" id="GO:0016874">
    <property type="term" value="F:ligase activity"/>
    <property type="evidence" value="ECO:0007669"/>
    <property type="project" value="UniProtKB-KW"/>
</dbReference>
<keyword evidence="11" id="KW-0030">Aminoacyl-tRNA synthetase</keyword>
<keyword evidence="10" id="KW-0648">Protein biosynthesis</keyword>
<dbReference type="InterPro" id="IPR002319">
    <property type="entry name" value="Phenylalanyl-tRNA_Synthase"/>
</dbReference>
<reference evidence="14" key="1">
    <citation type="submission" date="2025-08" db="UniProtKB">
        <authorList>
            <consortium name="RefSeq"/>
        </authorList>
    </citation>
    <scope>IDENTIFICATION</scope>
</reference>
<dbReference type="Proteomes" id="UP000694888">
    <property type="component" value="Unplaced"/>
</dbReference>
<evidence type="ECO:0000256" key="9">
    <source>
        <dbReference type="ARBA" id="ARBA00022842"/>
    </source>
</evidence>
<dbReference type="PANTHER" id="PTHR11538:SF40">
    <property type="entry name" value="PHENYLALANINE--TRNA LIGASE ALPHA SUBUNIT"/>
    <property type="match status" value="1"/>
</dbReference>
<evidence type="ECO:0000256" key="5">
    <source>
        <dbReference type="ARBA" id="ARBA00022598"/>
    </source>
</evidence>